<evidence type="ECO:0000259" key="2">
    <source>
        <dbReference type="Pfam" id="PF07811"/>
    </source>
</evidence>
<dbReference type="AlphaFoldDB" id="A0A1T5EVR5"/>
<sequence>MSGAVFLGRAVRDARGASAAEFALILPIFLLFFFGLIDAGRFLYEVNRGEKATQIGARMAVVTDPIAQSLMGASYVGASVGGSTLSQGDRIPAAAFGSLVCNQTSCTGTEPHPGTTQNDAAFQNLLSRMQQIMPAIEADNLVIEYRGSGLGYAGNPNGMDISPLVTVRLTGMNFSPILLFGGNIDLPDFSYTLTMEDGDGTESN</sequence>
<dbReference type="EMBL" id="FUYP01000025">
    <property type="protein sequence ID" value="SKB88045.1"/>
    <property type="molecule type" value="Genomic_DNA"/>
</dbReference>
<gene>
    <name evidence="3" type="ORF">SAMN06295937_102543</name>
</gene>
<dbReference type="Proteomes" id="UP000190044">
    <property type="component" value="Unassembled WGS sequence"/>
</dbReference>
<name>A0A1T5EVR5_9SPHN</name>
<organism evidence="3 4">
    <name type="scientific">Sphingopyxis flava</name>
    <dbReference type="NCBI Taxonomy" id="1507287"/>
    <lineage>
        <taxon>Bacteria</taxon>
        <taxon>Pseudomonadati</taxon>
        <taxon>Pseudomonadota</taxon>
        <taxon>Alphaproteobacteria</taxon>
        <taxon>Sphingomonadales</taxon>
        <taxon>Sphingomonadaceae</taxon>
        <taxon>Sphingopyxis</taxon>
    </lineage>
</organism>
<feature type="transmembrane region" description="Helical" evidence="1">
    <location>
        <begin position="22"/>
        <end position="44"/>
    </location>
</feature>
<dbReference type="InterPro" id="IPR012495">
    <property type="entry name" value="TadE-like_dom"/>
</dbReference>
<keyword evidence="1" id="KW-0812">Transmembrane</keyword>
<keyword evidence="4" id="KW-1185">Reference proteome</keyword>
<keyword evidence="1" id="KW-0472">Membrane</keyword>
<keyword evidence="1" id="KW-1133">Transmembrane helix</keyword>
<dbReference type="OrthoDB" id="7187024at2"/>
<dbReference type="Pfam" id="PF07811">
    <property type="entry name" value="TadE"/>
    <property type="match status" value="1"/>
</dbReference>
<dbReference type="RefSeq" id="WP_079639659.1">
    <property type="nucleotide sequence ID" value="NZ_FUYP01000025.1"/>
</dbReference>
<evidence type="ECO:0000313" key="3">
    <source>
        <dbReference type="EMBL" id="SKB88045.1"/>
    </source>
</evidence>
<proteinExistence type="predicted"/>
<reference evidence="4" key="1">
    <citation type="submission" date="2017-02" db="EMBL/GenBank/DDBJ databases">
        <authorList>
            <person name="Varghese N."/>
            <person name="Submissions S."/>
        </authorList>
    </citation>
    <scope>NUCLEOTIDE SEQUENCE [LARGE SCALE GENOMIC DNA]</scope>
    <source>
        <strain evidence="4">R11H</strain>
    </source>
</reference>
<accession>A0A1T5EVR5</accession>
<feature type="domain" description="TadE-like" evidence="2">
    <location>
        <begin position="16"/>
        <end position="58"/>
    </location>
</feature>
<evidence type="ECO:0000256" key="1">
    <source>
        <dbReference type="SAM" id="Phobius"/>
    </source>
</evidence>
<evidence type="ECO:0000313" key="4">
    <source>
        <dbReference type="Proteomes" id="UP000190044"/>
    </source>
</evidence>
<protein>
    <submittedName>
        <fullName evidence="3">Flp pilus assembly protein TadG</fullName>
    </submittedName>
</protein>